<dbReference type="EMBL" id="CAFAAI010000063">
    <property type="protein sequence ID" value="CAB4791838.1"/>
    <property type="molecule type" value="Genomic_DNA"/>
</dbReference>
<evidence type="ECO:0000313" key="1">
    <source>
        <dbReference type="EMBL" id="CAB4791838.1"/>
    </source>
</evidence>
<dbReference type="AntiFam" id="ANF00129">
    <property type="entry name" value="Shadow ORF (opposite rpoB)"/>
</dbReference>
<name>A0A6J6X969_9ZZZZ</name>
<sequence length="254" mass="27826">MTLLVPLVFEEVEVSDETVDEAWSVLFVVAEGAQQGEDAEATLACHAGTRGDELARLVLDVELEPFATVWVHGALDELVLAEVTKAEALAGLEDDAWATNQLAHHDTLGAVDDEGALFGHHREVAHEDGLLFDFAGVAVHEPGAHKDGRRIGHVLFFALGHGELGRWAQVFVVGIELELELECLGEILDRRNIAEGFCESMVQEPFETLALNRNQVRKSQWIFEICKRITLTGGWTLGHYNSSLAHGGTLRCAK</sequence>
<reference evidence="1" key="1">
    <citation type="submission" date="2020-05" db="EMBL/GenBank/DDBJ databases">
        <authorList>
            <person name="Chiriac C."/>
            <person name="Salcher M."/>
            <person name="Ghai R."/>
            <person name="Kavagutti S V."/>
        </authorList>
    </citation>
    <scope>NUCLEOTIDE SEQUENCE</scope>
</reference>
<proteinExistence type="predicted"/>
<accession>A0A6J6X969</accession>
<dbReference type="AlphaFoldDB" id="A0A6J6X969"/>
<organism evidence="1">
    <name type="scientific">freshwater metagenome</name>
    <dbReference type="NCBI Taxonomy" id="449393"/>
    <lineage>
        <taxon>unclassified sequences</taxon>
        <taxon>metagenomes</taxon>
        <taxon>ecological metagenomes</taxon>
    </lineage>
</organism>
<gene>
    <name evidence="1" type="ORF">UFOPK2992_00496</name>
</gene>
<protein>
    <submittedName>
        <fullName evidence="1">Unannotated protein</fullName>
    </submittedName>
</protein>